<dbReference type="OrthoDB" id="9775557at2"/>
<dbReference type="InterPro" id="IPR050266">
    <property type="entry name" value="AB_hydrolase_sf"/>
</dbReference>
<keyword evidence="2" id="KW-0378">Hydrolase</keyword>
<dbReference type="STRING" id="111780.Sta7437_1925"/>
<dbReference type="InterPro" id="IPR029058">
    <property type="entry name" value="AB_hydrolase_fold"/>
</dbReference>
<dbReference type="PRINTS" id="PR00111">
    <property type="entry name" value="ABHYDROLASE"/>
</dbReference>
<reference evidence="3" key="1">
    <citation type="journal article" date="2013" name="Proc. Natl. Acad. Sci. U.S.A.">
        <title>Improving the coverage of the cyanobacterial phylum using diversity-driven genome sequencing.</title>
        <authorList>
            <person name="Shih P.M."/>
            <person name="Wu D."/>
            <person name="Latifi A."/>
            <person name="Axen S.D."/>
            <person name="Fewer D.P."/>
            <person name="Talla E."/>
            <person name="Calteau A."/>
            <person name="Cai F."/>
            <person name="Tandeau de Marsac N."/>
            <person name="Rippka R."/>
            <person name="Herdman M."/>
            <person name="Sivonen K."/>
            <person name="Coursin T."/>
            <person name="Laurent T."/>
            <person name="Goodwin L."/>
            <person name="Nolan M."/>
            <person name="Davenport K.W."/>
            <person name="Han C.S."/>
            <person name="Rubin E.M."/>
            <person name="Eisen J.A."/>
            <person name="Woyke T."/>
            <person name="Gugger M."/>
            <person name="Kerfeld C.A."/>
        </authorList>
    </citation>
    <scope>NUCLEOTIDE SEQUENCE [LARGE SCALE GENOMIC DNA]</scope>
    <source>
        <strain evidence="3">ATCC 29371 / PCC 7437</strain>
    </source>
</reference>
<sequence>MSVRQSLTLNEIKISYLEWHQGKEPLLLLHGLADHALVWSSLGNDLAADYHIIAPDLRGHGDSSKPATGYSSETIIADLEALMDHLGWQDAHILGHSWGGKLAAIWATKSPQRFRSLILVDPFFIDKLPSWFKLTFPLLYRVLPFLKGIGPFPSYQAAEQVAKKLKQYRGWSPLQQEVFQASVEQKSDGSWGSKFTVAARNQIFTDVMEVAGLSKILAIPTLLIRPQQGLNRTAWQLKPYYNYLSNLEVKTIAGNHWVFLVNPQKFNQTIVEFLNQQQS</sequence>
<dbReference type="GO" id="GO:0046464">
    <property type="term" value="P:acylglycerol catabolic process"/>
    <property type="evidence" value="ECO:0007669"/>
    <property type="project" value="TreeGrafter"/>
</dbReference>
<dbReference type="PATRIC" id="fig|111780.3.peg.2013"/>
<dbReference type="PRINTS" id="PR00412">
    <property type="entry name" value="EPOXHYDRLASE"/>
</dbReference>
<dbReference type="SUPFAM" id="SSF53474">
    <property type="entry name" value="alpha/beta-Hydrolases"/>
    <property type="match status" value="1"/>
</dbReference>
<evidence type="ECO:0000313" key="2">
    <source>
        <dbReference type="EMBL" id="AFZ35481.1"/>
    </source>
</evidence>
<dbReference type="PANTHER" id="PTHR43798">
    <property type="entry name" value="MONOACYLGLYCEROL LIPASE"/>
    <property type="match status" value="1"/>
</dbReference>
<dbReference type="GO" id="GO:0016020">
    <property type="term" value="C:membrane"/>
    <property type="evidence" value="ECO:0007669"/>
    <property type="project" value="TreeGrafter"/>
</dbReference>
<proteinExistence type="predicted"/>
<dbReference type="AlphaFoldDB" id="K9XTS6"/>
<dbReference type="Proteomes" id="UP000010473">
    <property type="component" value="Chromosome"/>
</dbReference>
<dbReference type="RefSeq" id="WP_015193152.1">
    <property type="nucleotide sequence ID" value="NC_019748.1"/>
</dbReference>
<gene>
    <name evidence="2" type="ordered locus">Sta7437_1925</name>
</gene>
<feature type="domain" description="AB hydrolase-1" evidence="1">
    <location>
        <begin position="25"/>
        <end position="206"/>
    </location>
</feature>
<dbReference type="InterPro" id="IPR000639">
    <property type="entry name" value="Epox_hydrolase-like"/>
</dbReference>
<dbReference type="EMBL" id="CP003653">
    <property type="protein sequence ID" value="AFZ35481.1"/>
    <property type="molecule type" value="Genomic_DNA"/>
</dbReference>
<protein>
    <submittedName>
        <fullName evidence="2">Alpha/beta hydrolase fold protein</fullName>
    </submittedName>
</protein>
<dbReference type="PANTHER" id="PTHR43798:SF33">
    <property type="entry name" value="HYDROLASE, PUTATIVE (AFU_ORTHOLOGUE AFUA_2G14860)-RELATED"/>
    <property type="match status" value="1"/>
</dbReference>
<dbReference type="GO" id="GO:0047372">
    <property type="term" value="F:monoacylglycerol lipase activity"/>
    <property type="evidence" value="ECO:0007669"/>
    <property type="project" value="TreeGrafter"/>
</dbReference>
<dbReference type="HOGENOM" id="CLU_020336_13_5_3"/>
<dbReference type="InterPro" id="IPR000073">
    <property type="entry name" value="AB_hydrolase_1"/>
</dbReference>
<dbReference type="KEGG" id="scs:Sta7437_1925"/>
<dbReference type="Pfam" id="PF00561">
    <property type="entry name" value="Abhydrolase_1"/>
    <property type="match status" value="1"/>
</dbReference>
<evidence type="ECO:0000313" key="3">
    <source>
        <dbReference type="Proteomes" id="UP000010473"/>
    </source>
</evidence>
<keyword evidence="3" id="KW-1185">Reference proteome</keyword>
<evidence type="ECO:0000259" key="1">
    <source>
        <dbReference type="Pfam" id="PF00561"/>
    </source>
</evidence>
<accession>K9XTS6</accession>
<name>K9XTS6_STAC7</name>
<dbReference type="Gene3D" id="3.40.50.1820">
    <property type="entry name" value="alpha/beta hydrolase"/>
    <property type="match status" value="1"/>
</dbReference>
<organism evidence="2 3">
    <name type="scientific">Stanieria cyanosphaera (strain ATCC 29371 / PCC 7437)</name>
    <dbReference type="NCBI Taxonomy" id="111780"/>
    <lineage>
        <taxon>Bacteria</taxon>
        <taxon>Bacillati</taxon>
        <taxon>Cyanobacteriota</taxon>
        <taxon>Cyanophyceae</taxon>
        <taxon>Pleurocapsales</taxon>
        <taxon>Dermocarpellaceae</taxon>
        <taxon>Stanieria</taxon>
    </lineage>
</organism>
<dbReference type="eggNOG" id="COG2267">
    <property type="taxonomic scope" value="Bacteria"/>
</dbReference>